<evidence type="ECO:0000313" key="4">
    <source>
        <dbReference type="EMBL" id="MBY6138443.1"/>
    </source>
</evidence>
<proteinExistence type="predicted"/>
<feature type="region of interest" description="Disordered" evidence="1">
    <location>
        <begin position="1124"/>
        <end position="1157"/>
    </location>
</feature>
<gene>
    <name evidence="4" type="ORF">KUV26_03255</name>
</gene>
<dbReference type="InterPro" id="IPR025263">
    <property type="entry name" value="YhdP_central"/>
</dbReference>
<evidence type="ECO:0000256" key="2">
    <source>
        <dbReference type="SAM" id="Phobius"/>
    </source>
</evidence>
<evidence type="ECO:0000256" key="1">
    <source>
        <dbReference type="SAM" id="MobiDB-lite"/>
    </source>
</evidence>
<dbReference type="RefSeq" id="WP_222507284.1">
    <property type="nucleotide sequence ID" value="NZ_JAHVJA010000001.1"/>
</dbReference>
<feature type="domain" description="YhdP central" evidence="3">
    <location>
        <begin position="382"/>
        <end position="797"/>
    </location>
</feature>
<feature type="region of interest" description="Disordered" evidence="1">
    <location>
        <begin position="1"/>
        <end position="36"/>
    </location>
</feature>
<keyword evidence="2" id="KW-0472">Membrane</keyword>
<evidence type="ECO:0000259" key="3">
    <source>
        <dbReference type="Pfam" id="PF13116"/>
    </source>
</evidence>
<feature type="compositionally biased region" description="Basic and acidic residues" evidence="1">
    <location>
        <begin position="1"/>
        <end position="11"/>
    </location>
</feature>
<dbReference type="Pfam" id="PF13116">
    <property type="entry name" value="YhdP"/>
    <property type="match status" value="1"/>
</dbReference>
<dbReference type="EMBL" id="JAHVJA010000001">
    <property type="protein sequence ID" value="MBY6138443.1"/>
    <property type="molecule type" value="Genomic_DNA"/>
</dbReference>
<feature type="transmembrane region" description="Helical" evidence="2">
    <location>
        <begin position="50"/>
        <end position="73"/>
    </location>
</feature>
<name>A0ABS7NB81_9RHOB</name>
<comment type="caution">
    <text evidence="4">The sequence shown here is derived from an EMBL/GenBank/DDBJ whole genome shotgun (WGS) entry which is preliminary data.</text>
</comment>
<keyword evidence="2" id="KW-0812">Transmembrane</keyword>
<sequence length="1157" mass="122313">MSSKGKAEIKPAGENNRAAAEAVPVPGPAPGAQAEAQAVPRRLLRRRWRLLRGLVRVLVLLSFLGAGAVYFGVGTRLDAPDWVRSRVETRIERHLNGLQIEFGAIHVVVNKGWRPRVSLQDVVLRHPDGSVFAQLADAQASLAMRPLLRGRIQPKRISLNGLYAALRRNEDGSFALSFASSGLPYRRAGNLAELIEQWDSQLQKPVLAALTEVETSALTLSYTDDRLGRGWTLDGGNIGLQRAGDTVSLSAVFSVLSGRGEVGTVEASYTSEIGSPEADVGVLVSDIASEDIALQTPALGWLGVLRAPISGSLRGGIDAAGALQPLQASLRIGEGVIQPAAQTRPVPIQGARSYFSYDPARELLEFSELRVETGWGAGVMQGQASLAGIENGQLTGLVGQLRFSDLELNPRRLFENPVKFPALDADFDLRLRPFRLRLGEMLVRDGSSRIHFDGTVGAGPEGWDYDLNGSVDRVRAARVKELWPAVLAPKPREWVRDNLRAGLVRDVGFHMRGRGSGKPFVSLDLAFEGAEVLFQKFMPPVRGAAGQLSLYGQRFVVTASGGTVTADQGGEVEVAGTSFIIPDVSAKDGTPGIARIKARGSVTAALSLLNREPLRVMDKAGLPVDLAEGQVEAEGTLALPLQKEVPAEQIRYHYRGTVREVESAALVPGHSAAAPLLQVEGDQGQVRISGNGSLSGVPLSASWQQQIGKDAAPDSRVEGRIELSAAAVEAFSIGLPRGSVSGAAQGRYAVDLKPGEPPRLELESDLKGAGLRIPEIGWRKAESATGKLALTATLGESATVDRLELQAPGLSATGRVSTRKGGGLDQAVFSSARAGNWFQGAVTFQGRGGAAPAIEVTSGRLDLNRSPFSDSASGAGGSRGGGGDVPISLRLQNLQVTESIGLQDFRGRFSTRGGMNGEFTARLNGQTPVAGTVVPQNGGTASRIRSNDAGGVFRSAGVFEHGRGGSFDMTLVPAGTPGEYDGKVNVRNIRVKNAPSMAAILNAISLVGLLDEMTGQGILFTSMDGRFRLGNSHLILHQSSAVGPSMGLSLDGNYDLTSNRLNMRGVISPVYLLNAIGRVLSPRDGEGLFGFTFTLRGTAGDPSVAVNPLAGLAPGFLREIFRGPAPKVPGDNRAFSADGQELEEGEEQVRTPRGANK</sequence>
<accession>A0ABS7NB81</accession>
<protein>
    <submittedName>
        <fullName evidence="4">DUF3971 domain-containing protein</fullName>
    </submittedName>
</protein>
<feature type="compositionally biased region" description="Low complexity" evidence="1">
    <location>
        <begin position="18"/>
        <end position="36"/>
    </location>
</feature>
<keyword evidence="5" id="KW-1185">Reference proteome</keyword>
<dbReference type="Proteomes" id="UP000766629">
    <property type="component" value="Unassembled WGS sequence"/>
</dbReference>
<keyword evidence="2" id="KW-1133">Transmembrane helix</keyword>
<reference evidence="4 5" key="1">
    <citation type="submission" date="2021-06" db="EMBL/GenBank/DDBJ databases">
        <title>50 bacteria genomes isolated from Dapeng, Shenzhen, China.</title>
        <authorList>
            <person name="Zheng W."/>
            <person name="Yu S."/>
            <person name="Huang Y."/>
        </authorList>
    </citation>
    <scope>NUCLEOTIDE SEQUENCE [LARGE SCALE GENOMIC DNA]</scope>
    <source>
        <strain evidence="4 5">DP1N14-2</strain>
    </source>
</reference>
<evidence type="ECO:0000313" key="5">
    <source>
        <dbReference type="Proteomes" id="UP000766629"/>
    </source>
</evidence>
<organism evidence="4 5">
    <name type="scientific">Leisingera daeponensis</name>
    <dbReference type="NCBI Taxonomy" id="405746"/>
    <lineage>
        <taxon>Bacteria</taxon>
        <taxon>Pseudomonadati</taxon>
        <taxon>Pseudomonadota</taxon>
        <taxon>Alphaproteobacteria</taxon>
        <taxon>Rhodobacterales</taxon>
        <taxon>Roseobacteraceae</taxon>
        <taxon>Leisingera</taxon>
    </lineage>
</organism>